<comment type="pathway">
    <text evidence="1">Siderophore biosynthesis.</text>
</comment>
<name>A0A177KZ87_9BACI</name>
<organism evidence="5 6">
    <name type="scientific">Domibacillus aminovorans</name>
    <dbReference type="NCBI Taxonomy" id="29332"/>
    <lineage>
        <taxon>Bacteria</taxon>
        <taxon>Bacillati</taxon>
        <taxon>Bacillota</taxon>
        <taxon>Bacilli</taxon>
        <taxon>Bacillales</taxon>
        <taxon>Bacillaceae</taxon>
        <taxon>Domibacillus</taxon>
    </lineage>
</organism>
<sequence>MGEHEYEYYDVNDDRELHYAYLVQLIVKELKHDNPTITDKRSIDFLTKVNNSYHKLALFLNQSANQHKWNYVTSEQSLVYGHPFHPFPKNTEGFTEEEVIQFCPELHTSFQLCYLAVRKDVFQEEWVSKERKIELHESVEAHVQHVLKGKRDDYNILPIHPWQYEHVKTLKEVKDYIDQGKMTPLGRFGPMAYPTSSVRTVFIPEMNCNIKLSLNIQITNMMRNNNREQMRRTLDATNYILERNCFQNEVHTTIAYEVGVCTCQFADDDVTKLFTIVYRPIEFDETSTYVLSSLVESPVEGGPSRLGSMIDHRTIEQWFIRYLEISLLPIVRLAEEKGIHFEAHLQNSLLTIKDGMPHVFIIRDLEGVSVNREKVEEDVNTTGPLFYSKEAAWARTSYYFIVNHLGSFIHAIAKDTKVDEKYFWAIVRRVLTQEYENNENEYVRHLLTTQTFAAKKNMMSCLIGQSETPSYIPVNNVMKKLGSEMYGNAKLSVSRKVIIHE</sequence>
<dbReference type="Pfam" id="PF04183">
    <property type="entry name" value="IucA_IucC"/>
    <property type="match status" value="1"/>
</dbReference>
<dbReference type="OrthoDB" id="2989563at2"/>
<dbReference type="InterPro" id="IPR022770">
    <property type="entry name" value="IucA/IucC-like_C"/>
</dbReference>
<proteinExistence type="inferred from homology"/>
<protein>
    <recommendedName>
        <fullName evidence="7">Iron transporter</fullName>
    </recommendedName>
</protein>
<evidence type="ECO:0000313" key="6">
    <source>
        <dbReference type="Proteomes" id="UP000077271"/>
    </source>
</evidence>
<evidence type="ECO:0000259" key="3">
    <source>
        <dbReference type="Pfam" id="PF04183"/>
    </source>
</evidence>
<dbReference type="EMBL" id="LQWZ01000009">
    <property type="protein sequence ID" value="OAH58487.1"/>
    <property type="molecule type" value="Genomic_DNA"/>
</dbReference>
<evidence type="ECO:0000256" key="2">
    <source>
        <dbReference type="ARBA" id="ARBA00007832"/>
    </source>
</evidence>
<dbReference type="PANTHER" id="PTHR34384">
    <property type="entry name" value="L-2,3-DIAMINOPROPANOATE--CITRATE LIGASE"/>
    <property type="match status" value="1"/>
</dbReference>
<dbReference type="InterPro" id="IPR007310">
    <property type="entry name" value="Aerobactin_biosyn_IucA/IucC_N"/>
</dbReference>
<dbReference type="Pfam" id="PF06276">
    <property type="entry name" value="FhuF"/>
    <property type="match status" value="1"/>
</dbReference>
<evidence type="ECO:0000313" key="5">
    <source>
        <dbReference type="EMBL" id="OAH58487.1"/>
    </source>
</evidence>
<dbReference type="PANTHER" id="PTHR34384:SF5">
    <property type="entry name" value="L-2,3-DIAMINOPROPANOATE--CITRATE LIGASE"/>
    <property type="match status" value="1"/>
</dbReference>
<evidence type="ECO:0000256" key="1">
    <source>
        <dbReference type="ARBA" id="ARBA00004924"/>
    </source>
</evidence>
<gene>
    <name evidence="5" type="ORF">AWH48_17745</name>
</gene>
<evidence type="ECO:0008006" key="7">
    <source>
        <dbReference type="Google" id="ProtNLM"/>
    </source>
</evidence>
<feature type="domain" description="Aerobactin siderophore biosynthesis IucA/IucC-like C-terminal" evidence="4">
    <location>
        <begin position="316"/>
        <end position="461"/>
    </location>
</feature>
<dbReference type="Gene3D" id="1.10.510.40">
    <property type="match status" value="1"/>
</dbReference>
<comment type="caution">
    <text evidence="5">The sequence shown here is derived from an EMBL/GenBank/DDBJ whole genome shotgun (WGS) entry which is preliminary data.</text>
</comment>
<reference evidence="5 6" key="1">
    <citation type="submission" date="2016-01" db="EMBL/GenBank/DDBJ databases">
        <title>Investigation of taxonomic status of Bacillus aminovorans.</title>
        <authorList>
            <person name="Verma A."/>
            <person name="Pal Y."/>
            <person name="Krishnamurthi S."/>
        </authorList>
    </citation>
    <scope>NUCLEOTIDE SEQUENCE [LARGE SCALE GENOMIC DNA]</scope>
    <source>
        <strain evidence="5 6">DSM 4337</strain>
    </source>
</reference>
<evidence type="ECO:0000259" key="4">
    <source>
        <dbReference type="Pfam" id="PF06276"/>
    </source>
</evidence>
<comment type="similarity">
    <text evidence="2">Belongs to the IucA/IucC family.</text>
</comment>
<dbReference type="GO" id="GO:0019290">
    <property type="term" value="P:siderophore biosynthetic process"/>
    <property type="evidence" value="ECO:0007669"/>
    <property type="project" value="InterPro"/>
</dbReference>
<dbReference type="Proteomes" id="UP000077271">
    <property type="component" value="Unassembled WGS sequence"/>
</dbReference>
<dbReference type="InterPro" id="IPR037455">
    <property type="entry name" value="LucA/IucC-like"/>
</dbReference>
<dbReference type="GO" id="GO:0016881">
    <property type="term" value="F:acid-amino acid ligase activity"/>
    <property type="evidence" value="ECO:0007669"/>
    <property type="project" value="UniProtKB-ARBA"/>
</dbReference>
<feature type="domain" description="Aerobactin siderophore biosynthesis IucA/IucC N-terminal" evidence="3">
    <location>
        <begin position="71"/>
        <end position="268"/>
    </location>
</feature>
<accession>A0A177KZ87</accession>
<dbReference type="AlphaFoldDB" id="A0A177KZ87"/>